<dbReference type="GeneTree" id="ENSGT00940000165017"/>
<dbReference type="PROSITE" id="PS51746">
    <property type="entry name" value="PPM_2"/>
    <property type="match status" value="1"/>
</dbReference>
<accession>A0A674MI51</accession>
<proteinExistence type="predicted"/>
<dbReference type="InterPro" id="IPR036457">
    <property type="entry name" value="PPM-type-like_dom_sf"/>
</dbReference>
<feature type="domain" description="PPM-type phosphatase" evidence="2">
    <location>
        <begin position="128"/>
        <end position="522"/>
    </location>
</feature>
<evidence type="ECO:0000313" key="4">
    <source>
        <dbReference type="Proteomes" id="UP000005226"/>
    </source>
</evidence>
<dbReference type="Ensembl" id="ENSTRUT00000071245.1">
    <property type="protein sequence ID" value="ENSTRUP00000060813.1"/>
    <property type="gene ID" value="ENSTRUG00000001815.3"/>
</dbReference>
<dbReference type="Pfam" id="PF00481">
    <property type="entry name" value="PP2C"/>
    <property type="match status" value="2"/>
</dbReference>
<reference evidence="3" key="2">
    <citation type="submission" date="2025-08" db="UniProtKB">
        <authorList>
            <consortium name="Ensembl"/>
        </authorList>
    </citation>
    <scope>IDENTIFICATION</scope>
</reference>
<dbReference type="SMART" id="SM00332">
    <property type="entry name" value="PP2Cc"/>
    <property type="match status" value="1"/>
</dbReference>
<feature type="region of interest" description="Disordered" evidence="1">
    <location>
        <begin position="192"/>
        <end position="245"/>
    </location>
</feature>
<gene>
    <name evidence="3" type="primary">LOC105417779</name>
</gene>
<dbReference type="InParanoid" id="A0A674MI51"/>
<dbReference type="PANTHER" id="PTHR13832">
    <property type="entry name" value="PROTEIN PHOSPHATASE 2C"/>
    <property type="match status" value="1"/>
</dbReference>
<evidence type="ECO:0000256" key="1">
    <source>
        <dbReference type="SAM" id="MobiDB-lite"/>
    </source>
</evidence>
<feature type="compositionally biased region" description="Low complexity" evidence="1">
    <location>
        <begin position="227"/>
        <end position="236"/>
    </location>
</feature>
<dbReference type="CDD" id="cd00143">
    <property type="entry name" value="PP2Cc"/>
    <property type="match status" value="1"/>
</dbReference>
<dbReference type="Proteomes" id="UP000005226">
    <property type="component" value="Chromosome 18"/>
</dbReference>
<dbReference type="InterPro" id="IPR001932">
    <property type="entry name" value="PPM-type_phosphatase-like_dom"/>
</dbReference>
<dbReference type="Gene3D" id="3.60.40.10">
    <property type="entry name" value="PPM-type phosphatase domain"/>
    <property type="match status" value="1"/>
</dbReference>
<dbReference type="SUPFAM" id="SSF81606">
    <property type="entry name" value="PP2C-like"/>
    <property type="match status" value="1"/>
</dbReference>
<evidence type="ECO:0000259" key="2">
    <source>
        <dbReference type="PROSITE" id="PS51746"/>
    </source>
</evidence>
<dbReference type="InterPro" id="IPR015655">
    <property type="entry name" value="PP2C"/>
</dbReference>
<protein>
    <submittedName>
        <fullName evidence="3">Protein phosphatase 1H-like</fullName>
    </submittedName>
</protein>
<evidence type="ECO:0000313" key="3">
    <source>
        <dbReference type="Ensembl" id="ENSTRUP00000060813.1"/>
    </source>
</evidence>
<feature type="region of interest" description="Disordered" evidence="1">
    <location>
        <begin position="106"/>
        <end position="133"/>
    </location>
</feature>
<dbReference type="GO" id="GO:0004741">
    <property type="term" value="F:[pyruvate dehydrogenase (acetyl-transferring)]-phosphatase activity"/>
    <property type="evidence" value="ECO:0007669"/>
    <property type="project" value="TreeGrafter"/>
</dbReference>
<dbReference type="FunCoup" id="A0A674MI51">
    <property type="interactions" value="695"/>
</dbReference>
<reference evidence="3 4" key="1">
    <citation type="journal article" date="2011" name="Genome Biol. Evol.">
        <title>Integration of the genetic map and genome assembly of fugu facilitates insights into distinct features of genome evolution in teleosts and mammals.</title>
        <authorList>
            <person name="Kai W."/>
            <person name="Kikuchi K."/>
            <person name="Tohari S."/>
            <person name="Chew A.K."/>
            <person name="Tay A."/>
            <person name="Fujiwara A."/>
            <person name="Hosoya S."/>
            <person name="Suetake H."/>
            <person name="Naruse K."/>
            <person name="Brenner S."/>
            <person name="Suzuki Y."/>
            <person name="Venkatesh B."/>
        </authorList>
    </citation>
    <scope>NUCLEOTIDE SEQUENCE [LARGE SCALE GENOMIC DNA]</scope>
</reference>
<dbReference type="GO" id="GO:0005739">
    <property type="term" value="C:mitochondrion"/>
    <property type="evidence" value="ECO:0007669"/>
    <property type="project" value="TreeGrafter"/>
</dbReference>
<dbReference type="PANTHER" id="PTHR13832:SF838">
    <property type="entry name" value="PROTEIN PHOSPHATASE 1H"/>
    <property type="match status" value="1"/>
</dbReference>
<dbReference type="OMA" id="PYLCEHK"/>
<sequence length="529" mass="58402">MLTRVKSAVAGFMGGIMAGGGSGGGGNGAPEMPLKFPYMRPQFLGLSPDEIECSADHIARPILILKETRRLPWATGYAEVINAGKSALNEDQACCEVVVARRRPMSYCPPSTPSRTPSAKRRNSLPNGEGLRLDYSKTTETSHSEWFLFHYWALFDGHAGSGAAVVASRLLQHHIACQLQAVIDVLRDASSPPPTVLGEEPDSNNPYLQGTTPGPHRALTRAASLRGAAGTPGSPSSTPPPPRFFNEKKIDHESLVIGAIENAFKEMDAQIEKEKQVYSVTGGCTALTVVYLLGKLYVANAGDSRAIIIRNNEIVPMSTEFTPESERQRLQFLGFMQPHLLGNEFTHLEFPRRVQRKEVGKKMLYRDFTMNGWAYKTVDDEDLKFPLIYGEGKKARVLATIGVTRGLGDHDLKVHDSNIYIKPFLSCCPEVKVYHLTRYEHGADDVLVMGTDGLWDVLSNQEVAEVVTTFLSNCDPDDLYRYTMAAQDLVMRARGVLRDRGWRITNERLGSGDDISVFIIPLTYGNRQA</sequence>
<dbReference type="AlphaFoldDB" id="A0A674MI51"/>
<name>A0A674MI51_TAKRU</name>
<reference evidence="3" key="3">
    <citation type="submission" date="2025-09" db="UniProtKB">
        <authorList>
            <consortium name="Ensembl"/>
        </authorList>
    </citation>
    <scope>IDENTIFICATION</scope>
</reference>
<organism evidence="3 4">
    <name type="scientific">Takifugu rubripes</name>
    <name type="common">Japanese pufferfish</name>
    <name type="synonym">Fugu rubripes</name>
    <dbReference type="NCBI Taxonomy" id="31033"/>
    <lineage>
        <taxon>Eukaryota</taxon>
        <taxon>Metazoa</taxon>
        <taxon>Chordata</taxon>
        <taxon>Craniata</taxon>
        <taxon>Vertebrata</taxon>
        <taxon>Euteleostomi</taxon>
        <taxon>Actinopterygii</taxon>
        <taxon>Neopterygii</taxon>
        <taxon>Teleostei</taxon>
        <taxon>Neoteleostei</taxon>
        <taxon>Acanthomorphata</taxon>
        <taxon>Eupercaria</taxon>
        <taxon>Tetraodontiformes</taxon>
        <taxon>Tetradontoidea</taxon>
        <taxon>Tetraodontidae</taxon>
        <taxon>Takifugu</taxon>
    </lineage>
</organism>
<keyword evidence="4" id="KW-1185">Reference proteome</keyword>
<feature type="compositionally biased region" description="Polar residues" evidence="1">
    <location>
        <begin position="203"/>
        <end position="212"/>
    </location>
</feature>